<keyword evidence="3" id="KW-1185">Reference proteome</keyword>
<sequence>MESFACACVASLAVAVPWSHAAAADPSLTGCWRAVKIILHAQDGSKTEDVSGRCTLHFKDAEFESVCGTSAGRAVRSTYAYRIVRPGFYSATMTRSSFRTDLAGSAREYEYRVEGDRLRTVTQPQAHLPVAPAGAGRVETEAARMPCP</sequence>
<gene>
    <name evidence="2" type="ORF">FN976_00875</name>
</gene>
<proteinExistence type="predicted"/>
<organism evidence="2 3">
    <name type="scientific">Caenimonas sedimenti</name>
    <dbReference type="NCBI Taxonomy" id="2596921"/>
    <lineage>
        <taxon>Bacteria</taxon>
        <taxon>Pseudomonadati</taxon>
        <taxon>Pseudomonadota</taxon>
        <taxon>Betaproteobacteria</taxon>
        <taxon>Burkholderiales</taxon>
        <taxon>Comamonadaceae</taxon>
        <taxon>Caenimonas</taxon>
    </lineage>
</organism>
<evidence type="ECO:0000313" key="2">
    <source>
        <dbReference type="EMBL" id="TWO73430.1"/>
    </source>
</evidence>
<protein>
    <recommendedName>
        <fullName evidence="4">DUF3617 family protein</fullName>
    </recommendedName>
</protein>
<feature type="chain" id="PRO_5022011036" description="DUF3617 family protein" evidence="1">
    <location>
        <begin position="22"/>
        <end position="148"/>
    </location>
</feature>
<comment type="caution">
    <text evidence="2">The sequence shown here is derived from an EMBL/GenBank/DDBJ whole genome shotgun (WGS) entry which is preliminary data.</text>
</comment>
<name>A0A562ZXT4_9BURK</name>
<accession>A0A562ZXT4</accession>
<dbReference type="Proteomes" id="UP000318199">
    <property type="component" value="Unassembled WGS sequence"/>
</dbReference>
<evidence type="ECO:0008006" key="4">
    <source>
        <dbReference type="Google" id="ProtNLM"/>
    </source>
</evidence>
<dbReference type="EMBL" id="VOBQ01000001">
    <property type="protein sequence ID" value="TWO73430.1"/>
    <property type="molecule type" value="Genomic_DNA"/>
</dbReference>
<evidence type="ECO:0000256" key="1">
    <source>
        <dbReference type="SAM" id="SignalP"/>
    </source>
</evidence>
<dbReference type="OrthoDB" id="8819798at2"/>
<keyword evidence="1" id="KW-0732">Signal</keyword>
<evidence type="ECO:0000313" key="3">
    <source>
        <dbReference type="Proteomes" id="UP000318199"/>
    </source>
</evidence>
<reference evidence="2 3" key="1">
    <citation type="submission" date="2019-07" db="EMBL/GenBank/DDBJ databases">
        <title>Caenimonas sedimenti sp. nov., isolated from activated sludge.</title>
        <authorList>
            <person name="Xu J."/>
        </authorList>
    </citation>
    <scope>NUCLEOTIDE SEQUENCE [LARGE SCALE GENOMIC DNA]</scope>
    <source>
        <strain evidence="2 3">HX-9-20</strain>
    </source>
</reference>
<dbReference type="AlphaFoldDB" id="A0A562ZXT4"/>
<feature type="signal peptide" evidence="1">
    <location>
        <begin position="1"/>
        <end position="21"/>
    </location>
</feature>